<evidence type="ECO:0000256" key="6">
    <source>
        <dbReference type="ARBA" id="ARBA00023136"/>
    </source>
</evidence>
<keyword evidence="6 8" id="KW-0472">Membrane</keyword>
<dbReference type="Pfam" id="PF03458">
    <property type="entry name" value="Gly_transporter"/>
    <property type="match status" value="2"/>
</dbReference>
<feature type="region of interest" description="Disordered" evidence="7">
    <location>
        <begin position="1"/>
        <end position="27"/>
    </location>
</feature>
<comment type="caution">
    <text evidence="10">The sequence shown here is derived from an EMBL/GenBank/DDBJ whole genome shotgun (WGS) entry which is preliminary data.</text>
</comment>
<feature type="domain" description="Glycine transporter" evidence="9">
    <location>
        <begin position="55"/>
        <end position="128"/>
    </location>
</feature>
<feature type="domain" description="Glycine transporter" evidence="9">
    <location>
        <begin position="141"/>
        <end position="215"/>
    </location>
</feature>
<dbReference type="PANTHER" id="PTHR30506">
    <property type="entry name" value="INNER MEMBRANE PROTEIN"/>
    <property type="match status" value="1"/>
</dbReference>
<protein>
    <submittedName>
        <fullName evidence="10">Trimeric intracellular cation channel family protein</fullName>
    </submittedName>
</protein>
<feature type="transmembrane region" description="Helical" evidence="8">
    <location>
        <begin position="108"/>
        <end position="128"/>
    </location>
</feature>
<feature type="transmembrane region" description="Helical" evidence="8">
    <location>
        <begin position="198"/>
        <end position="217"/>
    </location>
</feature>
<feature type="transmembrane region" description="Helical" evidence="8">
    <location>
        <begin position="79"/>
        <end position="96"/>
    </location>
</feature>
<organism evidence="10 11">
    <name type="scientific">Myxococcus llanfairpwllgwyngyllgogerychwyrndrobwllllantysiliogogogochensis</name>
    <dbReference type="NCBI Taxonomy" id="2590453"/>
    <lineage>
        <taxon>Bacteria</taxon>
        <taxon>Pseudomonadati</taxon>
        <taxon>Myxococcota</taxon>
        <taxon>Myxococcia</taxon>
        <taxon>Myxococcales</taxon>
        <taxon>Cystobacterineae</taxon>
        <taxon>Myxococcaceae</taxon>
        <taxon>Myxococcus</taxon>
    </lineage>
</organism>
<comment type="similarity">
    <text evidence="2">Belongs to the UPF0126 family.</text>
</comment>
<dbReference type="PANTHER" id="PTHR30506:SF3">
    <property type="entry name" value="UPF0126 INNER MEMBRANE PROTEIN YADS-RELATED"/>
    <property type="match status" value="1"/>
</dbReference>
<feature type="transmembrane region" description="Helical" evidence="8">
    <location>
        <begin position="48"/>
        <end position="72"/>
    </location>
</feature>
<accession>A0A540WS82</accession>
<evidence type="ECO:0000256" key="1">
    <source>
        <dbReference type="ARBA" id="ARBA00004651"/>
    </source>
</evidence>
<keyword evidence="4 8" id="KW-0812">Transmembrane</keyword>
<keyword evidence="11" id="KW-1185">Reference proteome</keyword>
<dbReference type="OrthoDB" id="9791874at2"/>
<dbReference type="InterPro" id="IPR005115">
    <property type="entry name" value="Gly_transporter"/>
</dbReference>
<evidence type="ECO:0000256" key="4">
    <source>
        <dbReference type="ARBA" id="ARBA00022692"/>
    </source>
</evidence>
<evidence type="ECO:0000256" key="2">
    <source>
        <dbReference type="ARBA" id="ARBA00008193"/>
    </source>
</evidence>
<comment type="subcellular location">
    <subcellularLocation>
        <location evidence="1">Cell membrane</location>
        <topology evidence="1">Multi-pass membrane protein</topology>
    </subcellularLocation>
</comment>
<dbReference type="AlphaFoldDB" id="A0A540WS82"/>
<dbReference type="GO" id="GO:0005886">
    <property type="term" value="C:plasma membrane"/>
    <property type="evidence" value="ECO:0007669"/>
    <property type="project" value="UniProtKB-SubCell"/>
</dbReference>
<feature type="transmembrane region" description="Helical" evidence="8">
    <location>
        <begin position="166"/>
        <end position="186"/>
    </location>
</feature>
<evidence type="ECO:0000313" key="10">
    <source>
        <dbReference type="EMBL" id="TQF11886.1"/>
    </source>
</evidence>
<evidence type="ECO:0000256" key="8">
    <source>
        <dbReference type="SAM" id="Phobius"/>
    </source>
</evidence>
<keyword evidence="5 8" id="KW-1133">Transmembrane helix</keyword>
<sequence>MPGMRPLTLPARVAGGPRRPHAGGWRCADGPPRAMSLDLTEPNVQEQVISLGTLVADLLGVFSGSVLGALLAERRKMDLMGFLVLGLVSGVGGGILRDTLLQVGPPLVLVKPAYLVAAFTGAFAAFIFELRHGPTVKLLSALDALTLGSFAVAGTQRTLEVGLSPGTAVLIGIITAAGGGIIRDVLIRRTPTVMRPEPGYYALAAFAASLVCLAFSLTGHRRLALVAGMAVGAAVRLISVRRGWRLPVKRTRQVPRKGDDFGGPGEDEGWTKP</sequence>
<proteinExistence type="inferred from homology"/>
<feature type="transmembrane region" description="Helical" evidence="8">
    <location>
        <begin position="135"/>
        <end position="154"/>
    </location>
</feature>
<keyword evidence="3" id="KW-1003">Cell membrane</keyword>
<evidence type="ECO:0000256" key="7">
    <source>
        <dbReference type="SAM" id="MobiDB-lite"/>
    </source>
</evidence>
<gene>
    <name evidence="10" type="ORF">FJV41_32025</name>
</gene>
<dbReference type="Proteomes" id="UP000315369">
    <property type="component" value="Unassembled WGS sequence"/>
</dbReference>
<reference evidence="10 11" key="1">
    <citation type="submission" date="2019-06" db="EMBL/GenBank/DDBJ databases">
        <authorList>
            <person name="Livingstone P."/>
            <person name="Whitworth D."/>
        </authorList>
    </citation>
    <scope>NUCLEOTIDE SEQUENCE [LARGE SCALE GENOMIC DNA]</scope>
    <source>
        <strain evidence="10 11">AM401</strain>
    </source>
</reference>
<evidence type="ECO:0000256" key="5">
    <source>
        <dbReference type="ARBA" id="ARBA00022989"/>
    </source>
</evidence>
<evidence type="ECO:0000313" key="11">
    <source>
        <dbReference type="Proteomes" id="UP000315369"/>
    </source>
</evidence>
<evidence type="ECO:0000259" key="9">
    <source>
        <dbReference type="Pfam" id="PF03458"/>
    </source>
</evidence>
<dbReference type="EMBL" id="VIFM01000166">
    <property type="protein sequence ID" value="TQF11886.1"/>
    <property type="molecule type" value="Genomic_DNA"/>
</dbReference>
<evidence type="ECO:0000256" key="3">
    <source>
        <dbReference type="ARBA" id="ARBA00022475"/>
    </source>
</evidence>
<feature type="transmembrane region" description="Helical" evidence="8">
    <location>
        <begin position="223"/>
        <end position="240"/>
    </location>
</feature>
<name>A0A540WS82_9BACT</name>